<dbReference type="Pfam" id="PF03780">
    <property type="entry name" value="Asp23"/>
    <property type="match status" value="1"/>
</dbReference>
<name>A0A9D6AF68_9ACTN</name>
<gene>
    <name evidence="2" type="ORF">HXK24_02520</name>
    <name evidence="3" type="ORF">M3I19_02845</name>
</gene>
<dbReference type="AlphaFoldDB" id="A0A9D6AF68"/>
<reference evidence="3" key="2">
    <citation type="submission" date="2022-05" db="EMBL/GenBank/DDBJ databases">
        <title>Using nanopore sequencing to obtain complete genomes from saliva samples.</title>
        <authorList>
            <person name="Baker J.L."/>
        </authorList>
    </citation>
    <scope>NUCLEOTIDE SEQUENCE</scope>
    <source>
        <strain evidence="3">JCVI-JB-Lp32</strain>
    </source>
</reference>
<dbReference type="Proteomes" id="UP000831562">
    <property type="component" value="Chromosome"/>
</dbReference>
<dbReference type="EMBL" id="CP097092">
    <property type="protein sequence ID" value="UQF78634.1"/>
    <property type="molecule type" value="Genomic_DNA"/>
</dbReference>
<protein>
    <submittedName>
        <fullName evidence="2">Asp23/Gls24 family envelope stress response protein</fullName>
    </submittedName>
</protein>
<evidence type="ECO:0000256" key="1">
    <source>
        <dbReference type="ARBA" id="ARBA00005721"/>
    </source>
</evidence>
<evidence type="ECO:0000313" key="3">
    <source>
        <dbReference type="EMBL" id="UQF78634.1"/>
    </source>
</evidence>
<dbReference type="Proteomes" id="UP000787322">
    <property type="component" value="Unassembled WGS sequence"/>
</dbReference>
<dbReference type="InterPro" id="IPR005531">
    <property type="entry name" value="Asp23"/>
</dbReference>
<organism evidence="2 4">
    <name type="scientific">Lancefieldella parvula</name>
    <dbReference type="NCBI Taxonomy" id="1382"/>
    <lineage>
        <taxon>Bacteria</taxon>
        <taxon>Bacillati</taxon>
        <taxon>Actinomycetota</taxon>
        <taxon>Coriobacteriia</taxon>
        <taxon>Coriobacteriales</taxon>
        <taxon>Atopobiaceae</taxon>
        <taxon>Lancefieldella</taxon>
    </lineage>
</organism>
<comment type="similarity">
    <text evidence="1">Belongs to the asp23 family.</text>
</comment>
<reference evidence="2" key="1">
    <citation type="submission" date="2020-04" db="EMBL/GenBank/DDBJ databases">
        <title>Deep metagenomics examines the oral microbiome during advanced dental caries in children, revealing novel taxa and co-occurrences with host molecules.</title>
        <authorList>
            <person name="Baker J.L."/>
            <person name="Morton J.T."/>
            <person name="Dinis M."/>
            <person name="Alvarez R."/>
            <person name="Tran N.C."/>
            <person name="Knight R."/>
            <person name="Edlund A."/>
        </authorList>
    </citation>
    <scope>NUCLEOTIDE SEQUENCE</scope>
    <source>
        <strain evidence="2">JCVI_3_bin.11</strain>
    </source>
</reference>
<dbReference type="PANTHER" id="PTHR34297:SF1">
    <property type="entry name" value="ASP23_GLS24 FAMILY ENVELOPE STRESS RESPONSE PROTEIN"/>
    <property type="match status" value="1"/>
</dbReference>
<proteinExistence type="inferred from homology"/>
<dbReference type="EMBL" id="JABZGU010000035">
    <property type="protein sequence ID" value="MBF4802683.1"/>
    <property type="molecule type" value="Genomic_DNA"/>
</dbReference>
<dbReference type="PANTHER" id="PTHR34297">
    <property type="entry name" value="HYPOTHETICAL CYTOSOLIC PROTEIN-RELATED"/>
    <property type="match status" value="1"/>
</dbReference>
<dbReference type="RefSeq" id="WP_035428027.1">
    <property type="nucleotide sequence ID" value="NZ_CAUPKJ010000004.1"/>
</dbReference>
<sequence>MAETELRIAGIGISKDVISTVVSGAAGSVEGVASVGGNDTLASNLINVFTSRSLAPEKAVEAGVENGQLHLGVHLTVFYGYPFTKLASEVRLAVATAVNEQIGVSIASVDVYIDSLVFPKE</sequence>
<evidence type="ECO:0000313" key="2">
    <source>
        <dbReference type="EMBL" id="MBF4802683.1"/>
    </source>
</evidence>
<evidence type="ECO:0000313" key="4">
    <source>
        <dbReference type="Proteomes" id="UP000787322"/>
    </source>
</evidence>
<accession>A0A9D6AF68</accession>